<evidence type="ECO:0000313" key="7">
    <source>
        <dbReference type="Proteomes" id="UP000243217"/>
    </source>
</evidence>
<dbReference type="SMART" id="SM00645">
    <property type="entry name" value="Pept_C1"/>
    <property type="match status" value="1"/>
</dbReference>
<feature type="domain" description="Peptidase C1A papain C-terminal" evidence="5">
    <location>
        <begin position="135"/>
        <end position="320"/>
    </location>
</feature>
<dbReference type="InterPro" id="IPR013128">
    <property type="entry name" value="Peptidase_C1A"/>
</dbReference>
<dbReference type="AlphaFoldDB" id="A0A1W0A0T1"/>
<dbReference type="OrthoDB" id="65740at2759"/>
<evidence type="ECO:0000259" key="5">
    <source>
        <dbReference type="SMART" id="SM00645"/>
    </source>
</evidence>
<evidence type="ECO:0000256" key="2">
    <source>
        <dbReference type="ARBA" id="ARBA00023145"/>
    </source>
</evidence>
<dbReference type="SUPFAM" id="SSF54001">
    <property type="entry name" value="Cysteine proteinases"/>
    <property type="match status" value="1"/>
</dbReference>
<keyword evidence="4" id="KW-0732">Signal</keyword>
<evidence type="ECO:0000256" key="3">
    <source>
        <dbReference type="SAM" id="MobiDB-lite"/>
    </source>
</evidence>
<sequence length="401" mass="43527">MKITLAAMMMTSSLAMQLSNDEHAELASELQQWKQSAAGKAAIAQGLAKLAKPIRNQEGADVLEDELVRFVASKKVVEQLNRNHPEAAFSYDNQFALLTEADFSAYVKGSDTRGQPERRLRADIIARGLTAEQREAGGIDWSQDNAVQVCWTFSSVAVAEQAHCLVTGNLLDLSEQQLVSCDSSSGQGCEGGWPWKAPDYQYLHRNYPYTSGSTRQTGQCKTSRKKNKLSFGATVEIQGESALQSALDNQAYYKSGFVNSCPGAESDHAVLAVGYGNLNGVNHFKIRNSWGASWGGFIYLKRGGSGNGLCNVAEHPSYPTINVNPQPTSVSPTPTPNSPSPSIDSPAPTTKQPVQCNGCTQCYYPSGNLCFDFASSTCQSLSYLFDTILCGNQVVYYIIMF</sequence>
<dbReference type="InterPro" id="IPR025660">
    <property type="entry name" value="Pept_his_AS"/>
</dbReference>
<dbReference type="InterPro" id="IPR039417">
    <property type="entry name" value="Peptidase_C1A_papain-like"/>
</dbReference>
<dbReference type="EMBL" id="JNBS01000739">
    <property type="protein sequence ID" value="OQS03876.1"/>
    <property type="molecule type" value="Genomic_DNA"/>
</dbReference>
<comment type="similarity">
    <text evidence="1">Belongs to the peptidase C1 family.</text>
</comment>
<dbReference type="Proteomes" id="UP000243217">
    <property type="component" value="Unassembled WGS sequence"/>
</dbReference>
<dbReference type="Gene3D" id="3.90.70.10">
    <property type="entry name" value="Cysteine proteinases"/>
    <property type="match status" value="1"/>
</dbReference>
<organism evidence="6 7">
    <name type="scientific">Thraustotheca clavata</name>
    <dbReference type="NCBI Taxonomy" id="74557"/>
    <lineage>
        <taxon>Eukaryota</taxon>
        <taxon>Sar</taxon>
        <taxon>Stramenopiles</taxon>
        <taxon>Oomycota</taxon>
        <taxon>Saprolegniomycetes</taxon>
        <taxon>Saprolegniales</taxon>
        <taxon>Achlyaceae</taxon>
        <taxon>Thraustotheca</taxon>
    </lineage>
</organism>
<evidence type="ECO:0000313" key="6">
    <source>
        <dbReference type="EMBL" id="OQS03876.1"/>
    </source>
</evidence>
<dbReference type="CDD" id="cd02248">
    <property type="entry name" value="Peptidase_C1A"/>
    <property type="match status" value="1"/>
</dbReference>
<keyword evidence="6" id="KW-0645">Protease</keyword>
<dbReference type="PANTHER" id="PTHR12411">
    <property type="entry name" value="CYSTEINE PROTEASE FAMILY C1-RELATED"/>
    <property type="match status" value="1"/>
</dbReference>
<dbReference type="InterPro" id="IPR000668">
    <property type="entry name" value="Peptidase_C1A_C"/>
</dbReference>
<dbReference type="Pfam" id="PF00112">
    <property type="entry name" value="Peptidase_C1"/>
    <property type="match status" value="1"/>
</dbReference>
<gene>
    <name evidence="6" type="ORF">THRCLA_21037</name>
</gene>
<feature type="region of interest" description="Disordered" evidence="3">
    <location>
        <begin position="321"/>
        <end position="349"/>
    </location>
</feature>
<evidence type="ECO:0000256" key="1">
    <source>
        <dbReference type="ARBA" id="ARBA00008455"/>
    </source>
</evidence>
<dbReference type="STRING" id="74557.A0A1W0A0T1"/>
<accession>A0A1W0A0T1</accession>
<keyword evidence="7" id="KW-1185">Reference proteome</keyword>
<proteinExistence type="inferred from homology"/>
<dbReference type="PROSITE" id="PS00639">
    <property type="entry name" value="THIOL_PROTEASE_HIS"/>
    <property type="match status" value="1"/>
</dbReference>
<feature type="chain" id="PRO_5012958196" evidence="4">
    <location>
        <begin position="16"/>
        <end position="401"/>
    </location>
</feature>
<name>A0A1W0A0T1_9STRA</name>
<keyword evidence="2" id="KW-0865">Zymogen</keyword>
<feature type="compositionally biased region" description="Low complexity" evidence="3">
    <location>
        <begin position="340"/>
        <end position="349"/>
    </location>
</feature>
<comment type="caution">
    <text evidence="6">The sequence shown here is derived from an EMBL/GenBank/DDBJ whole genome shotgun (WGS) entry which is preliminary data.</text>
</comment>
<evidence type="ECO:0000256" key="4">
    <source>
        <dbReference type="SAM" id="SignalP"/>
    </source>
</evidence>
<dbReference type="GO" id="GO:0006508">
    <property type="term" value="P:proteolysis"/>
    <property type="evidence" value="ECO:0007669"/>
    <property type="project" value="UniProtKB-KW"/>
</dbReference>
<keyword evidence="6" id="KW-0378">Hydrolase</keyword>
<reference evidence="6 7" key="1">
    <citation type="journal article" date="2014" name="Genome Biol. Evol.">
        <title>The secreted proteins of Achlya hypogyna and Thraustotheca clavata identify the ancestral oomycete secretome and reveal gene acquisitions by horizontal gene transfer.</title>
        <authorList>
            <person name="Misner I."/>
            <person name="Blouin N."/>
            <person name="Leonard G."/>
            <person name="Richards T.A."/>
            <person name="Lane C.E."/>
        </authorList>
    </citation>
    <scope>NUCLEOTIDE SEQUENCE [LARGE SCALE GENOMIC DNA]</scope>
    <source>
        <strain evidence="6 7">ATCC 34112</strain>
    </source>
</reference>
<dbReference type="GO" id="GO:0008234">
    <property type="term" value="F:cysteine-type peptidase activity"/>
    <property type="evidence" value="ECO:0007669"/>
    <property type="project" value="InterPro"/>
</dbReference>
<protein>
    <submittedName>
        <fullName evidence="6">Cysteine protease family C01A</fullName>
    </submittedName>
</protein>
<dbReference type="InterPro" id="IPR038765">
    <property type="entry name" value="Papain-like_cys_pep_sf"/>
</dbReference>
<feature type="signal peptide" evidence="4">
    <location>
        <begin position="1"/>
        <end position="15"/>
    </location>
</feature>